<evidence type="ECO:0000313" key="4">
    <source>
        <dbReference type="EMBL" id="GMA21119.1"/>
    </source>
</evidence>
<dbReference type="Gene3D" id="3.30.450.40">
    <property type="match status" value="1"/>
</dbReference>
<reference evidence="5" key="1">
    <citation type="journal article" date="2019" name="Int. J. Syst. Evol. Microbiol.">
        <title>The Global Catalogue of Microorganisms (GCM) 10K type strain sequencing project: providing services to taxonomists for standard genome sequencing and annotation.</title>
        <authorList>
            <consortium name="The Broad Institute Genomics Platform"/>
            <consortium name="The Broad Institute Genome Sequencing Center for Infectious Disease"/>
            <person name="Wu L."/>
            <person name="Ma J."/>
        </authorList>
    </citation>
    <scope>NUCLEOTIDE SEQUENCE [LARGE SCALE GENOMIC DNA]</scope>
    <source>
        <strain evidence="5">NBRC 105830</strain>
    </source>
</reference>
<dbReference type="InterPro" id="IPR002563">
    <property type="entry name" value="Flavin_Rdtase-like_dom"/>
</dbReference>
<organism evidence="4 5">
    <name type="scientific">Arsenicicoccus piscis</name>
    <dbReference type="NCBI Taxonomy" id="673954"/>
    <lineage>
        <taxon>Bacteria</taxon>
        <taxon>Bacillati</taxon>
        <taxon>Actinomycetota</taxon>
        <taxon>Actinomycetes</taxon>
        <taxon>Micrococcales</taxon>
        <taxon>Intrasporangiaceae</taxon>
        <taxon>Arsenicicoccus</taxon>
    </lineage>
</organism>
<dbReference type="InterPro" id="IPR029016">
    <property type="entry name" value="GAF-like_dom_sf"/>
</dbReference>
<dbReference type="Proteomes" id="UP001157109">
    <property type="component" value="Unassembled WGS sequence"/>
</dbReference>
<dbReference type="SUPFAM" id="SSF55781">
    <property type="entry name" value="GAF domain-like"/>
    <property type="match status" value="1"/>
</dbReference>
<dbReference type="SUPFAM" id="SSF50475">
    <property type="entry name" value="FMN-binding split barrel"/>
    <property type="match status" value="1"/>
</dbReference>
<dbReference type="Pfam" id="PF01613">
    <property type="entry name" value="Flavin_Reduct"/>
    <property type="match status" value="1"/>
</dbReference>
<dbReference type="PANTHER" id="PTHR30466:SF11">
    <property type="entry name" value="FLAVIN-DEPENDENT MONOOXYGENASE, REDUCTASE SUBUNIT HSAB"/>
    <property type="match status" value="1"/>
</dbReference>
<keyword evidence="2" id="KW-0560">Oxidoreductase</keyword>
<dbReference type="PANTHER" id="PTHR30466">
    <property type="entry name" value="FLAVIN REDUCTASE"/>
    <property type="match status" value="1"/>
</dbReference>
<comment type="similarity">
    <text evidence="1">Belongs to the non-flavoprotein flavin reductase family.</text>
</comment>
<evidence type="ECO:0000259" key="3">
    <source>
        <dbReference type="SMART" id="SM00903"/>
    </source>
</evidence>
<proteinExistence type="inferred from homology"/>
<dbReference type="InterPro" id="IPR012349">
    <property type="entry name" value="Split_barrel_FMN-bd"/>
</dbReference>
<comment type="caution">
    <text evidence="4">The sequence shown here is derived from an EMBL/GenBank/DDBJ whole genome shotgun (WGS) entry which is preliminary data.</text>
</comment>
<dbReference type="InterPro" id="IPR050268">
    <property type="entry name" value="NADH-dep_flavin_reductase"/>
</dbReference>
<gene>
    <name evidence="4" type="ORF">GCM10025862_31400</name>
</gene>
<sequence length="320" mass="34409">MLSANQESTCRALASRSADKFAGVAWHPAETGSPIIDGAVAWIDCDLETVHEAGDHHIAIGRVRDLDVQEPGVPLLFFQGGFGRFSPHMMVTDLQTRPEQRLIDQARTRIEQVAEASGCQVVAARVGWDGLTMLAGAGSPADPRVPTRAIGEVVPLQAPLGAWWVAFGSEADQERWLAQVADFERADFRAALAAIRAAGFGLGLRQPVPHTEGLLASRPVSGESLTSVERQAWQQLAADPREYVPTEDTLDQPTAALPDVISVWAPTFDADGRSSVGVMLSGFAHDERPLRFYADQVRALADEVTRLAGGRSTVTPSDRG</sequence>
<dbReference type="Gene3D" id="2.30.110.10">
    <property type="entry name" value="Electron Transport, Fmn-binding Protein, Chain A"/>
    <property type="match status" value="1"/>
</dbReference>
<name>A0ABQ6HTU5_9MICO</name>
<feature type="domain" description="Flavin reductase like" evidence="3">
    <location>
        <begin position="1"/>
        <end position="84"/>
    </location>
</feature>
<accession>A0ABQ6HTU5</accession>
<evidence type="ECO:0000313" key="5">
    <source>
        <dbReference type="Proteomes" id="UP001157109"/>
    </source>
</evidence>
<evidence type="ECO:0000256" key="1">
    <source>
        <dbReference type="ARBA" id="ARBA00008898"/>
    </source>
</evidence>
<evidence type="ECO:0000256" key="2">
    <source>
        <dbReference type="ARBA" id="ARBA00023002"/>
    </source>
</evidence>
<protein>
    <recommendedName>
        <fullName evidence="3">Flavin reductase like domain-containing protein</fullName>
    </recommendedName>
</protein>
<dbReference type="SMART" id="SM00903">
    <property type="entry name" value="Flavin_Reduct"/>
    <property type="match status" value="1"/>
</dbReference>
<keyword evidence="5" id="KW-1185">Reference proteome</keyword>
<dbReference type="EMBL" id="BSUJ01000001">
    <property type="protein sequence ID" value="GMA21119.1"/>
    <property type="molecule type" value="Genomic_DNA"/>
</dbReference>